<keyword evidence="2" id="KW-1185">Reference proteome</keyword>
<protein>
    <submittedName>
        <fullName evidence="1">Uncharacterized protein</fullName>
    </submittedName>
</protein>
<dbReference type="Proteomes" id="UP001057134">
    <property type="component" value="Chromosome"/>
</dbReference>
<gene>
    <name evidence="1" type="ORF">SK3146_01330</name>
</gene>
<dbReference type="RefSeq" id="WP_249864341.1">
    <property type="nucleotide sequence ID" value="NZ_CP027059.1"/>
</dbReference>
<accession>A0ABY4RJ22</accession>
<organism evidence="1 2">
    <name type="scientific">Paenibacillus konkukensis</name>
    <dbReference type="NCBI Taxonomy" id="2020716"/>
    <lineage>
        <taxon>Bacteria</taxon>
        <taxon>Bacillati</taxon>
        <taxon>Bacillota</taxon>
        <taxon>Bacilli</taxon>
        <taxon>Bacillales</taxon>
        <taxon>Paenibacillaceae</taxon>
        <taxon>Paenibacillus</taxon>
    </lineage>
</organism>
<reference evidence="1" key="1">
    <citation type="submission" date="2018-02" db="EMBL/GenBank/DDBJ databases">
        <authorList>
            <person name="Kim S.-K."/>
            <person name="Jung H.-I."/>
            <person name="Lee S.-W."/>
        </authorList>
    </citation>
    <scope>NUCLEOTIDE SEQUENCE</scope>
    <source>
        <strain evidence="1">SK3146</strain>
    </source>
</reference>
<sequence length="134" mass="15446">MNFYTIESNCPNDNSDEILGIVRLLTHHQKNIVWLLSDLDIVPKYFGDYHPTGKKEPRLLVYNFMSKIQKEGFIAASFTELQDLLIETASIRRGVFLCVPDSTVLGDFYAHVEPQNIDAFQHECAFHEVRVLDE</sequence>
<name>A0ABY4RJ22_9BACL</name>
<reference evidence="1" key="2">
    <citation type="journal article" date="2021" name="J Anim Sci Technol">
        <title>Complete genome sequence of Paenibacillus konkukensis sp. nov. SK3146 as a potential probiotic strain.</title>
        <authorList>
            <person name="Jung H.I."/>
            <person name="Park S."/>
            <person name="Niu K.M."/>
            <person name="Lee S.W."/>
            <person name="Kothari D."/>
            <person name="Yi K.J."/>
            <person name="Kim S.K."/>
        </authorList>
    </citation>
    <scope>NUCLEOTIDE SEQUENCE</scope>
    <source>
        <strain evidence="1">SK3146</strain>
    </source>
</reference>
<evidence type="ECO:0000313" key="2">
    <source>
        <dbReference type="Proteomes" id="UP001057134"/>
    </source>
</evidence>
<proteinExistence type="predicted"/>
<evidence type="ECO:0000313" key="1">
    <source>
        <dbReference type="EMBL" id="UQZ82173.1"/>
    </source>
</evidence>
<dbReference type="EMBL" id="CP027059">
    <property type="protein sequence ID" value="UQZ82173.1"/>
    <property type="molecule type" value="Genomic_DNA"/>
</dbReference>